<dbReference type="RefSeq" id="WP_191745365.1">
    <property type="nucleotide sequence ID" value="NZ_JACSQC010000001.1"/>
</dbReference>
<evidence type="ECO:0000256" key="4">
    <source>
        <dbReference type="ARBA" id="ARBA00023004"/>
    </source>
</evidence>
<reference evidence="6 7" key="1">
    <citation type="submission" date="2020-08" db="EMBL/GenBank/DDBJ databases">
        <title>A Genomic Blueprint of the Chicken Gut Microbiome.</title>
        <authorList>
            <person name="Gilroy R."/>
            <person name="Ravi A."/>
            <person name="Getino M."/>
            <person name="Pursley I."/>
            <person name="Horton D.L."/>
            <person name="Alikhan N.-F."/>
            <person name="Baker D."/>
            <person name="Gharbi K."/>
            <person name="Hall N."/>
            <person name="Watson M."/>
            <person name="Adriaenssens E.M."/>
            <person name="Foster-Nyarko E."/>
            <person name="Jarju S."/>
            <person name="Secka A."/>
            <person name="Antonio M."/>
            <person name="Oren A."/>
            <person name="Chaudhuri R."/>
            <person name="La Ragione R.M."/>
            <person name="Hildebrand F."/>
            <person name="Pallen M.J."/>
        </authorList>
    </citation>
    <scope>NUCLEOTIDE SEQUENCE [LARGE SCALE GENOMIC DNA]</scope>
    <source>
        <strain evidence="6 7">Sa2BUA2</strain>
    </source>
</reference>
<dbReference type="Pfam" id="PF12831">
    <property type="entry name" value="FAD_oxidored"/>
    <property type="match status" value="1"/>
</dbReference>
<name>A0ABR8YDZ0_9MICC</name>
<dbReference type="InterPro" id="IPR039650">
    <property type="entry name" value="HdrA-like"/>
</dbReference>
<keyword evidence="2" id="KW-0479">Metal-binding</keyword>
<evidence type="ECO:0000313" key="6">
    <source>
        <dbReference type="EMBL" id="MBD8042425.1"/>
    </source>
</evidence>
<evidence type="ECO:0000256" key="5">
    <source>
        <dbReference type="ARBA" id="ARBA00023014"/>
    </source>
</evidence>
<gene>
    <name evidence="6" type="ORF">H9638_01235</name>
</gene>
<dbReference type="Gene3D" id="3.50.50.60">
    <property type="entry name" value="FAD/NAD(P)-binding domain"/>
    <property type="match status" value="1"/>
</dbReference>
<keyword evidence="3" id="KW-0560">Oxidoreductase</keyword>
<evidence type="ECO:0000256" key="3">
    <source>
        <dbReference type="ARBA" id="ARBA00023002"/>
    </source>
</evidence>
<dbReference type="InterPro" id="IPR036188">
    <property type="entry name" value="FAD/NAD-bd_sf"/>
</dbReference>
<proteinExistence type="predicted"/>
<dbReference type="PRINTS" id="PR00368">
    <property type="entry name" value="FADPNR"/>
</dbReference>
<dbReference type="PANTHER" id="PTHR43498:SF1">
    <property type="entry name" value="COB--COM HETERODISULFIDE REDUCTASE IRON-SULFUR SUBUNIT A"/>
    <property type="match status" value="1"/>
</dbReference>
<comment type="caution">
    <text evidence="6">The sequence shown here is derived from an EMBL/GenBank/DDBJ whole genome shotgun (WGS) entry which is preliminary data.</text>
</comment>
<dbReference type="Proteomes" id="UP000652763">
    <property type="component" value="Unassembled WGS sequence"/>
</dbReference>
<evidence type="ECO:0000313" key="7">
    <source>
        <dbReference type="Proteomes" id="UP000652763"/>
    </source>
</evidence>
<accession>A0ABR8YDZ0</accession>
<keyword evidence="1" id="KW-0004">4Fe-4S</keyword>
<dbReference type="PANTHER" id="PTHR43498">
    <property type="entry name" value="FERREDOXIN:COB-COM HETERODISULFIDE REDUCTASE SUBUNIT A"/>
    <property type="match status" value="1"/>
</dbReference>
<keyword evidence="7" id="KW-1185">Reference proteome</keyword>
<keyword evidence="5" id="KW-0411">Iron-sulfur</keyword>
<dbReference type="PRINTS" id="PR00469">
    <property type="entry name" value="PNDRDTASEII"/>
</dbReference>
<keyword evidence="4" id="KW-0408">Iron</keyword>
<evidence type="ECO:0000256" key="1">
    <source>
        <dbReference type="ARBA" id="ARBA00022485"/>
    </source>
</evidence>
<organism evidence="6 7">
    <name type="scientific">Arthrobacter pullicola</name>
    <dbReference type="NCBI Taxonomy" id="2762224"/>
    <lineage>
        <taxon>Bacteria</taxon>
        <taxon>Bacillati</taxon>
        <taxon>Actinomycetota</taxon>
        <taxon>Actinomycetes</taxon>
        <taxon>Micrococcales</taxon>
        <taxon>Micrococcaceae</taxon>
        <taxon>Arthrobacter</taxon>
    </lineage>
</organism>
<sequence>MPHTPGRTAYDVVVVGGGAAGVAAAVSAARSGAAVCLVEQYGFLGGAATNSSVLAYCGFYDQQGEQVVYGFGDEFLQELHRHDLYRRETFSNSGNTVVLLDLETTKLILDKLVASAGIDVLFHSTLHSARRGPTGIESVLISHRGGNLELTAKAFVDCSGDGALLAAAGAGHHLSPTDQRQASTLVMRVGGVAEDAETSPSAMDEALAHYAARTGVELGRSNGTCVRLPLSRELMLLLADEHIDVLDVQQLSGAESRARALCHAYLDAFVSFLPGWRDAYLAATGPQLGIREGRRLLGQETVRAADVSGARRRPEDAIARCGWPMEDHAVAGSTSYHRIAGKSWYHIPYGALASSDVTNLWAAGRLVSSDNRAFASLRVMGTSFATGQAAGLAAALYVRDSTVDVLQLQEALVGQGALL</sequence>
<dbReference type="SUPFAM" id="SSF51905">
    <property type="entry name" value="FAD/NAD(P)-binding domain"/>
    <property type="match status" value="1"/>
</dbReference>
<protein>
    <submittedName>
        <fullName evidence="6">FAD-dependent oxidoreductase</fullName>
    </submittedName>
</protein>
<dbReference type="EMBL" id="JACSQC010000001">
    <property type="protein sequence ID" value="MBD8042425.1"/>
    <property type="molecule type" value="Genomic_DNA"/>
</dbReference>
<evidence type="ECO:0000256" key="2">
    <source>
        <dbReference type="ARBA" id="ARBA00022723"/>
    </source>
</evidence>